<feature type="compositionally biased region" description="Polar residues" evidence="3">
    <location>
        <begin position="227"/>
        <end position="242"/>
    </location>
</feature>
<dbReference type="Gene3D" id="1.10.340.30">
    <property type="entry name" value="Hypothetical protein, domain 2"/>
    <property type="match status" value="1"/>
</dbReference>
<feature type="region of interest" description="Disordered" evidence="3">
    <location>
        <begin position="293"/>
        <end position="395"/>
    </location>
</feature>
<organism evidence="5 6">
    <name type="scientific">Peltaster fructicola</name>
    <dbReference type="NCBI Taxonomy" id="286661"/>
    <lineage>
        <taxon>Eukaryota</taxon>
        <taxon>Fungi</taxon>
        <taxon>Dikarya</taxon>
        <taxon>Ascomycota</taxon>
        <taxon>Pezizomycotina</taxon>
        <taxon>Dothideomycetes</taxon>
        <taxon>Dothideomycetes incertae sedis</taxon>
        <taxon>Peltaster</taxon>
    </lineage>
</organism>
<evidence type="ECO:0000259" key="4">
    <source>
        <dbReference type="Pfam" id="PF00730"/>
    </source>
</evidence>
<dbReference type="Pfam" id="PF00730">
    <property type="entry name" value="HhH-GPD"/>
    <property type="match status" value="1"/>
</dbReference>
<reference evidence="5 6" key="1">
    <citation type="journal article" date="2016" name="Sci. Rep.">
        <title>Peltaster fructicola genome reveals evolution from an invasive phytopathogen to an ectophytic parasite.</title>
        <authorList>
            <person name="Xu C."/>
            <person name="Chen H."/>
            <person name="Gleason M.L."/>
            <person name="Xu J.R."/>
            <person name="Liu H."/>
            <person name="Zhang R."/>
            <person name="Sun G."/>
        </authorList>
    </citation>
    <scope>NUCLEOTIDE SEQUENCE [LARGE SCALE GENOMIC DNA]</scope>
    <source>
        <strain evidence="5 6">LNHT1506</strain>
    </source>
</reference>
<dbReference type="GO" id="GO:0006285">
    <property type="term" value="P:base-excision repair, AP site formation"/>
    <property type="evidence" value="ECO:0007669"/>
    <property type="project" value="UniProtKB-ARBA"/>
</dbReference>
<dbReference type="GO" id="GO:0003677">
    <property type="term" value="F:DNA binding"/>
    <property type="evidence" value="ECO:0007669"/>
    <property type="project" value="InterPro"/>
</dbReference>
<accession>A0A6H0XTR5</accession>
<protein>
    <recommendedName>
        <fullName evidence="4">HhH-GPD domain-containing protein</fullName>
    </recommendedName>
</protein>
<dbReference type="PANTHER" id="PTHR15074:SF0">
    <property type="entry name" value="METHYL-CPG-BINDING DOMAIN PROTEIN 4-LIKE PROTEIN"/>
    <property type="match status" value="1"/>
</dbReference>
<dbReference type="OrthoDB" id="10265068at2759"/>
<feature type="compositionally biased region" description="Polar residues" evidence="3">
    <location>
        <begin position="368"/>
        <end position="389"/>
    </location>
</feature>
<proteinExistence type="predicted"/>
<dbReference type="Proteomes" id="UP000503462">
    <property type="component" value="Chromosome 2"/>
</dbReference>
<dbReference type="PANTHER" id="PTHR15074">
    <property type="entry name" value="METHYL-CPG-BINDING PROTEIN"/>
    <property type="match status" value="1"/>
</dbReference>
<feature type="compositionally biased region" description="Basic and acidic residues" evidence="3">
    <location>
        <begin position="305"/>
        <end position="353"/>
    </location>
</feature>
<dbReference type="AlphaFoldDB" id="A0A6H0XTR5"/>
<evidence type="ECO:0000313" key="5">
    <source>
        <dbReference type="EMBL" id="QIW98008.1"/>
    </source>
</evidence>
<sequence length="808" mass="90030">MPKRMGDKAGGGRQDHAKKSRHAYKAKCTPLKAQQDASKRPEEHPKHSRSSKAVLSETDATPSALPQHKQQKPNAGIIKPRWRTHRNKRRSRKQLLKQQPLLLHGNGSRRSGQQKPHHNNPAVASLEDAGPTLTPQRNRVQHVCTHTTLMCAPAKSWTIAGGLPTRAAPTKPDGTSTDVQVLSSIAIPTRNTTSGGLPDPISCSREILNSSFERRGRRHQSGLIGRSPSSCCSVTPDQRSNPPQIPKLRSIVPRSGACIQHRPSLLVHQRALTIPSRSTPIHAERAFRDFSRFVGESSDTSDTDSSPRSDTGDDFEQESKQHVDNILDKADPPELQPKHSRDNRSKDAEESAERFSGPGLKHKMRNQVIPSRQRASQSTQRPTHAAVTNTDDEDDNVEQKLFDDIRKVWEEVTSITRSTSLSTKIMTASAAKPSSMTKKPKIGYYDLPDGPLSPPTVMCHQAVIDEQSPLATRKRKRVTGTSSKHVSSEQEPKSQLTAVPRDNTPINIDTSLCSISGEEVCHIDDQNCSVAAQNTSITTKKRRAPAGVSTALFPPISSDRFGLLQEKLWQEPFWLLIGVTFLNKTAGKSAAPVFWQLKERYPTPADLADADLNDVSDMITHLGLQTQRATRLLKMAKAWHGAPPMKGRLHRTLHYPQRGEGKEYGLETAIETDIPVVAGALEIGHIPGCGPYAWDSWRIFCRDALRGVADDYNGLNAAENFEPEWQRVLPMDKELRACLRWMWLREGYIWDHETGRRREVNEIEREKAIKGELGPTDEDEIKFTARAQEMTLTPVKVPTRRSLRLSVP</sequence>
<feature type="compositionally biased region" description="Basic residues" evidence="3">
    <location>
        <begin position="16"/>
        <end position="25"/>
    </location>
</feature>
<feature type="domain" description="HhH-GPD" evidence="4">
    <location>
        <begin position="584"/>
        <end position="640"/>
    </location>
</feature>
<feature type="region of interest" description="Disordered" evidence="3">
    <location>
        <begin position="467"/>
        <end position="501"/>
    </location>
</feature>
<dbReference type="InterPro" id="IPR011257">
    <property type="entry name" value="DNA_glycosylase"/>
</dbReference>
<dbReference type="GO" id="GO:0003824">
    <property type="term" value="F:catalytic activity"/>
    <property type="evidence" value="ECO:0007669"/>
    <property type="project" value="InterPro"/>
</dbReference>
<name>A0A6H0XTR5_9PEZI</name>
<dbReference type="EMBL" id="CP051140">
    <property type="protein sequence ID" value="QIW98008.1"/>
    <property type="molecule type" value="Genomic_DNA"/>
</dbReference>
<dbReference type="SUPFAM" id="SSF48150">
    <property type="entry name" value="DNA-glycosylase"/>
    <property type="match status" value="1"/>
</dbReference>
<gene>
    <name evidence="5" type="ORF">AMS68_003526</name>
</gene>
<feature type="region of interest" description="Disordered" evidence="3">
    <location>
        <begin position="1"/>
        <end position="134"/>
    </location>
</feature>
<dbReference type="GO" id="GO:0005634">
    <property type="term" value="C:nucleus"/>
    <property type="evidence" value="ECO:0007669"/>
    <property type="project" value="UniProtKB-SubCell"/>
</dbReference>
<evidence type="ECO:0000256" key="1">
    <source>
        <dbReference type="ARBA" id="ARBA00004123"/>
    </source>
</evidence>
<evidence type="ECO:0000256" key="3">
    <source>
        <dbReference type="SAM" id="MobiDB-lite"/>
    </source>
</evidence>
<dbReference type="InterPro" id="IPR045138">
    <property type="entry name" value="MeCP2/MBD4"/>
</dbReference>
<feature type="compositionally biased region" description="Basic residues" evidence="3">
    <location>
        <begin position="80"/>
        <end position="95"/>
    </location>
</feature>
<keyword evidence="6" id="KW-1185">Reference proteome</keyword>
<feature type="region of interest" description="Disordered" evidence="3">
    <location>
        <begin position="219"/>
        <end position="246"/>
    </location>
</feature>
<comment type="subcellular location">
    <subcellularLocation>
        <location evidence="1">Nucleus</location>
    </subcellularLocation>
</comment>
<evidence type="ECO:0000313" key="6">
    <source>
        <dbReference type="Proteomes" id="UP000503462"/>
    </source>
</evidence>
<dbReference type="InterPro" id="IPR003265">
    <property type="entry name" value="HhH-GPD_domain"/>
</dbReference>
<evidence type="ECO:0000256" key="2">
    <source>
        <dbReference type="ARBA" id="ARBA00023242"/>
    </source>
</evidence>
<keyword evidence="2" id="KW-0539">Nucleus</keyword>